<reference evidence="3 4" key="2">
    <citation type="journal article" date="2011" name="Stand. Genomic Sci.">
        <title>Complete genome sequence of Truepera radiovictrix type strain (RQ-24).</title>
        <authorList>
            <person name="Ivanova N."/>
            <person name="Rohde C."/>
            <person name="Munk C."/>
            <person name="Nolan M."/>
            <person name="Lucas S."/>
            <person name="Del Rio T.G."/>
            <person name="Tice H."/>
            <person name="Deshpande S."/>
            <person name="Cheng J.F."/>
            <person name="Tapia R."/>
            <person name="Han C."/>
            <person name="Goodwin L."/>
            <person name="Pitluck S."/>
            <person name="Liolios K."/>
            <person name="Mavromatis K."/>
            <person name="Mikhailova N."/>
            <person name="Pati A."/>
            <person name="Chen A."/>
            <person name="Palaniappan K."/>
            <person name="Land M."/>
            <person name="Hauser L."/>
            <person name="Chang Y.J."/>
            <person name="Jeffries C.D."/>
            <person name="Brambilla E."/>
            <person name="Rohde M."/>
            <person name="Goker M."/>
            <person name="Tindall B.J."/>
            <person name="Woyke T."/>
            <person name="Bristow J."/>
            <person name="Eisen J.A."/>
            <person name="Markowitz V."/>
            <person name="Hugenholtz P."/>
            <person name="Kyrpides N.C."/>
            <person name="Klenk H.P."/>
            <person name="Lapidus A."/>
        </authorList>
    </citation>
    <scope>NUCLEOTIDE SEQUENCE [LARGE SCALE GENOMIC DNA]</scope>
    <source>
        <strain evidence="4">DSM 17093 / CIP 108686 / LMG 22925 / RQ-24</strain>
    </source>
</reference>
<dbReference type="Pfam" id="PF03780">
    <property type="entry name" value="Asp23"/>
    <property type="match status" value="1"/>
</dbReference>
<reference evidence="4" key="1">
    <citation type="submission" date="2010-05" db="EMBL/GenBank/DDBJ databases">
        <title>The complete genome of Truepera radiovictris DSM 17093.</title>
        <authorList>
            <consortium name="US DOE Joint Genome Institute (JGI-PGF)"/>
            <person name="Lucas S."/>
            <person name="Copeland A."/>
            <person name="Lapidus A."/>
            <person name="Glavina del Rio T."/>
            <person name="Dalin E."/>
            <person name="Tice H."/>
            <person name="Bruce D."/>
            <person name="Goodwin L."/>
            <person name="Pitluck S."/>
            <person name="Kyrpides N."/>
            <person name="Mavromatis K."/>
            <person name="Ovchinnikova G."/>
            <person name="Munk A.C."/>
            <person name="Detter J.C."/>
            <person name="Han C."/>
            <person name="Tapia R."/>
            <person name="Land M."/>
            <person name="Hauser L."/>
            <person name="Markowitz V."/>
            <person name="Cheng J.-F."/>
            <person name="Hugenholtz P."/>
            <person name="Woyke T."/>
            <person name="Wu D."/>
            <person name="Tindall B."/>
            <person name="Pomrenke H.G."/>
            <person name="Brambilla E."/>
            <person name="Klenk H.-P."/>
            <person name="Eisen J.A."/>
        </authorList>
    </citation>
    <scope>NUCLEOTIDE SEQUENCE [LARGE SCALE GENOMIC DNA]</scope>
    <source>
        <strain evidence="4">DSM 17093 / CIP 108686 / LMG 22925 / RQ-24</strain>
    </source>
</reference>
<gene>
    <name evidence="3" type="ordered locus">Trad_0818</name>
</gene>
<comment type="similarity">
    <text evidence="1">Belongs to the asp23 family.</text>
</comment>
<dbReference type="AlphaFoldDB" id="D7CU54"/>
<dbReference type="InterPro" id="IPR005531">
    <property type="entry name" value="Asp23"/>
</dbReference>
<evidence type="ECO:0000313" key="3">
    <source>
        <dbReference type="EMBL" id="ADI13952.1"/>
    </source>
</evidence>
<evidence type="ECO:0000256" key="2">
    <source>
        <dbReference type="SAM" id="MobiDB-lite"/>
    </source>
</evidence>
<feature type="region of interest" description="Disordered" evidence="2">
    <location>
        <begin position="1"/>
        <end position="22"/>
    </location>
</feature>
<evidence type="ECO:0000256" key="1">
    <source>
        <dbReference type="ARBA" id="ARBA00005721"/>
    </source>
</evidence>
<accession>D7CU54</accession>
<dbReference type="KEGG" id="tra:Trad_0818"/>
<sequence>MAEKARLEGHAKPVQPPQRPPAARADEAVDQLYVTDEALATLIGLAAHEVPGVIGMAPANLREGVRRILGKQQADEGVEVTRPAKAAKGAAKGQGAGVAVTLHVAVAYGVNIPAVAESVKERVLYAAAAFAGVAVDRVKVHVVGVGRAGR</sequence>
<dbReference type="RefSeq" id="WP_013177324.1">
    <property type="nucleotide sequence ID" value="NC_014221.1"/>
</dbReference>
<keyword evidence="4" id="KW-1185">Reference proteome</keyword>
<dbReference type="HOGENOM" id="CLU_113198_2_3_0"/>
<feature type="compositionally biased region" description="Basic and acidic residues" evidence="2">
    <location>
        <begin position="1"/>
        <end position="11"/>
    </location>
</feature>
<dbReference type="STRING" id="649638.Trad_0818"/>
<protein>
    <recommendedName>
        <fullName evidence="5">Asp23/Gls24 family envelope stress response protein</fullName>
    </recommendedName>
</protein>
<dbReference type="EMBL" id="CP002049">
    <property type="protein sequence ID" value="ADI13952.1"/>
    <property type="molecule type" value="Genomic_DNA"/>
</dbReference>
<name>D7CU54_TRURR</name>
<dbReference type="OrthoDB" id="9793465at2"/>
<evidence type="ECO:0008006" key="5">
    <source>
        <dbReference type="Google" id="ProtNLM"/>
    </source>
</evidence>
<dbReference type="eggNOG" id="COG1302">
    <property type="taxonomic scope" value="Bacteria"/>
</dbReference>
<evidence type="ECO:0000313" key="4">
    <source>
        <dbReference type="Proteomes" id="UP000000379"/>
    </source>
</evidence>
<dbReference type="PANTHER" id="PTHR34297:SF2">
    <property type="entry name" value="ASP23_GLS24 FAMILY ENVELOPE STRESS RESPONSE PROTEIN"/>
    <property type="match status" value="1"/>
</dbReference>
<dbReference type="PANTHER" id="PTHR34297">
    <property type="entry name" value="HYPOTHETICAL CYTOSOLIC PROTEIN-RELATED"/>
    <property type="match status" value="1"/>
</dbReference>
<organism evidence="3 4">
    <name type="scientific">Truepera radiovictrix (strain DSM 17093 / CIP 108686 / LMG 22925 / RQ-24)</name>
    <dbReference type="NCBI Taxonomy" id="649638"/>
    <lineage>
        <taxon>Bacteria</taxon>
        <taxon>Thermotogati</taxon>
        <taxon>Deinococcota</taxon>
        <taxon>Deinococci</taxon>
        <taxon>Trueperales</taxon>
        <taxon>Trueperaceae</taxon>
        <taxon>Truepera</taxon>
    </lineage>
</organism>
<dbReference type="Proteomes" id="UP000000379">
    <property type="component" value="Chromosome"/>
</dbReference>
<proteinExistence type="inferred from homology"/>